<keyword evidence="1" id="KW-0732">Signal</keyword>
<organism evidence="2 3">
    <name type="scientific">Diplocarpon rosae</name>
    <dbReference type="NCBI Taxonomy" id="946125"/>
    <lineage>
        <taxon>Eukaryota</taxon>
        <taxon>Fungi</taxon>
        <taxon>Dikarya</taxon>
        <taxon>Ascomycota</taxon>
        <taxon>Pezizomycotina</taxon>
        <taxon>Leotiomycetes</taxon>
        <taxon>Helotiales</taxon>
        <taxon>Drepanopezizaceae</taxon>
        <taxon>Diplocarpon</taxon>
    </lineage>
</organism>
<dbReference type="Proteomes" id="UP001285354">
    <property type="component" value="Unassembled WGS sequence"/>
</dbReference>
<evidence type="ECO:0000313" key="3">
    <source>
        <dbReference type="Proteomes" id="UP001285354"/>
    </source>
</evidence>
<name>A0AAD9SZF1_9HELO</name>
<reference evidence="2" key="1">
    <citation type="submission" date="2023-06" db="EMBL/GenBank/DDBJ databases">
        <title>Draft genome of Marssonina rosae.</title>
        <authorList>
            <person name="Cheng Q."/>
        </authorList>
    </citation>
    <scope>NUCLEOTIDE SEQUENCE</scope>
    <source>
        <strain evidence="2">R4</strain>
    </source>
</reference>
<keyword evidence="3" id="KW-1185">Reference proteome</keyword>
<proteinExistence type="predicted"/>
<accession>A0AAD9SZF1</accession>
<dbReference type="AlphaFoldDB" id="A0AAD9SZF1"/>
<feature type="signal peptide" evidence="1">
    <location>
        <begin position="1"/>
        <end position="30"/>
    </location>
</feature>
<dbReference type="EMBL" id="JAUBYV010000007">
    <property type="protein sequence ID" value="KAK2625490.1"/>
    <property type="molecule type" value="Genomic_DNA"/>
</dbReference>
<gene>
    <name evidence="2" type="ORF">QTJ16_004802</name>
</gene>
<comment type="caution">
    <text evidence="2">The sequence shown here is derived from an EMBL/GenBank/DDBJ whole genome shotgun (WGS) entry which is preliminary data.</text>
</comment>
<protein>
    <submittedName>
        <fullName evidence="2">Uncharacterized protein</fullName>
    </submittedName>
</protein>
<feature type="chain" id="PRO_5042292800" evidence="1">
    <location>
        <begin position="31"/>
        <end position="158"/>
    </location>
</feature>
<evidence type="ECO:0000256" key="1">
    <source>
        <dbReference type="SAM" id="SignalP"/>
    </source>
</evidence>
<sequence>MARASSSSFIMGAKILAILTGCLVTSTAEGAPTCSSPNITLKVAGNTFQVPLFKDCNYGDPASVTPSQSSAPAKAVSASANYSQYVDSKGAPLSPDSTKKLLAFFGKSVPLDVLLEQTICTVTDTQSSPRIFKIQKGEQELDGGKEVAVGSYRCVIDL</sequence>
<evidence type="ECO:0000313" key="2">
    <source>
        <dbReference type="EMBL" id="KAK2625490.1"/>
    </source>
</evidence>